<proteinExistence type="predicted"/>
<sequence>MVDVGMVQSCSLQDEIRGEETGGAVIKPQQCCPSSRAVFASLRGAFTNATTANEAVKLRSRPLTTQARQSLVIISAPASRAPSKSIFLTDSSGRSKVHLSMGFLKSSSGFDLTTDSCTFKKLCGSS</sequence>
<keyword evidence="2" id="KW-1185">Reference proteome</keyword>
<comment type="caution">
    <text evidence="1">The sequence shown here is derived from an EMBL/GenBank/DDBJ whole genome shotgun (WGS) entry which is preliminary data.</text>
</comment>
<organism evidence="1 2">
    <name type="scientific">Prunus yedoensis var. nudiflora</name>
    <dbReference type="NCBI Taxonomy" id="2094558"/>
    <lineage>
        <taxon>Eukaryota</taxon>
        <taxon>Viridiplantae</taxon>
        <taxon>Streptophyta</taxon>
        <taxon>Embryophyta</taxon>
        <taxon>Tracheophyta</taxon>
        <taxon>Spermatophyta</taxon>
        <taxon>Magnoliopsida</taxon>
        <taxon>eudicotyledons</taxon>
        <taxon>Gunneridae</taxon>
        <taxon>Pentapetalae</taxon>
        <taxon>rosids</taxon>
        <taxon>fabids</taxon>
        <taxon>Rosales</taxon>
        <taxon>Rosaceae</taxon>
        <taxon>Amygdaloideae</taxon>
        <taxon>Amygdaleae</taxon>
        <taxon>Prunus</taxon>
    </lineage>
</organism>
<accession>A0A314XWP6</accession>
<reference evidence="1 2" key="1">
    <citation type="submission" date="2018-02" db="EMBL/GenBank/DDBJ databases">
        <title>Draft genome of wild Prunus yedoensis var. nudiflora.</title>
        <authorList>
            <person name="Baek S."/>
            <person name="Kim J.-H."/>
            <person name="Choi K."/>
            <person name="Kim G.-B."/>
            <person name="Cho A."/>
            <person name="Jang H."/>
            <person name="Shin C.-H."/>
            <person name="Yu H.-J."/>
            <person name="Mun J.-H."/>
        </authorList>
    </citation>
    <scope>NUCLEOTIDE SEQUENCE [LARGE SCALE GENOMIC DNA]</scope>
    <source>
        <strain evidence="2">cv. Jeju island</strain>
        <tissue evidence="1">Leaf</tissue>
    </source>
</reference>
<name>A0A314XWP6_PRUYE</name>
<gene>
    <name evidence="1" type="ORF">Pyn_37399</name>
</gene>
<dbReference type="Proteomes" id="UP000250321">
    <property type="component" value="Unassembled WGS sequence"/>
</dbReference>
<evidence type="ECO:0000313" key="2">
    <source>
        <dbReference type="Proteomes" id="UP000250321"/>
    </source>
</evidence>
<dbReference type="EMBL" id="PJQY01001983">
    <property type="protein sequence ID" value="PQP97309.1"/>
    <property type="molecule type" value="Genomic_DNA"/>
</dbReference>
<protein>
    <submittedName>
        <fullName evidence="1">Uncharacterized protein</fullName>
    </submittedName>
</protein>
<dbReference type="AlphaFoldDB" id="A0A314XWP6"/>
<evidence type="ECO:0000313" key="1">
    <source>
        <dbReference type="EMBL" id="PQP97309.1"/>
    </source>
</evidence>